<accession>A0A6H9YFN7</accession>
<name>A0A6H9YFN7_9ACTN</name>
<evidence type="ECO:0000256" key="1">
    <source>
        <dbReference type="SAM" id="MobiDB-lite"/>
    </source>
</evidence>
<organism evidence="2 3">
    <name type="scientific">Actinomadura rudentiformis</name>
    <dbReference type="NCBI Taxonomy" id="359158"/>
    <lineage>
        <taxon>Bacteria</taxon>
        <taxon>Bacillati</taxon>
        <taxon>Actinomycetota</taxon>
        <taxon>Actinomycetes</taxon>
        <taxon>Streptosporangiales</taxon>
        <taxon>Thermomonosporaceae</taxon>
        <taxon>Actinomadura</taxon>
    </lineage>
</organism>
<feature type="compositionally biased region" description="Basic and acidic residues" evidence="1">
    <location>
        <begin position="1"/>
        <end position="22"/>
    </location>
</feature>
<evidence type="ECO:0000313" key="2">
    <source>
        <dbReference type="EMBL" id="KAB2344368.1"/>
    </source>
</evidence>
<dbReference type="AlphaFoldDB" id="A0A6H9YFN7"/>
<comment type="caution">
    <text evidence="2">The sequence shown here is derived from an EMBL/GenBank/DDBJ whole genome shotgun (WGS) entry which is preliminary data.</text>
</comment>
<proteinExistence type="predicted"/>
<evidence type="ECO:0000313" key="3">
    <source>
        <dbReference type="Proteomes" id="UP000468735"/>
    </source>
</evidence>
<keyword evidence="3" id="KW-1185">Reference proteome</keyword>
<feature type="region of interest" description="Disordered" evidence="1">
    <location>
        <begin position="1"/>
        <end position="24"/>
    </location>
</feature>
<sequence length="157" mass="17201">MRGRRGERDALHPAVDGPDRHGARIHLPGQAPVIERLGGTGPERDRLGLGLAAAPGAFPAQKPGIDLGVQRGVGVSGLTDHMECRLRRQPGRLQLGVDELLQSGAGEHLLLVRHNGHAVGQFVAGVQGRRQRRRLLMRRQQLHLHHQFHDHEHSGPL</sequence>
<dbReference type="EMBL" id="WBMT01000016">
    <property type="protein sequence ID" value="KAB2344368.1"/>
    <property type="molecule type" value="Genomic_DNA"/>
</dbReference>
<reference evidence="2 3" key="1">
    <citation type="submission" date="2019-09" db="EMBL/GenBank/DDBJ databases">
        <title>Actinomadura physcomitrii sp. nov., a novel actinomycete isolated from moss [Physcomitrium sphaericum (Ludw) Fuernr].</title>
        <authorList>
            <person name="Zhuang X."/>
            <person name="Liu C."/>
        </authorList>
    </citation>
    <scope>NUCLEOTIDE SEQUENCE [LARGE SCALE GENOMIC DNA]</scope>
    <source>
        <strain evidence="2 3">HMC1</strain>
    </source>
</reference>
<gene>
    <name evidence="2" type="ORF">F8566_31000</name>
</gene>
<protein>
    <submittedName>
        <fullName evidence="2">Uncharacterized protein</fullName>
    </submittedName>
</protein>
<dbReference type="Proteomes" id="UP000468735">
    <property type="component" value="Unassembled WGS sequence"/>
</dbReference>